<evidence type="ECO:0000259" key="6">
    <source>
        <dbReference type="Pfam" id="PF00441"/>
    </source>
</evidence>
<name>A0A2S1R9I8_9ACTN</name>
<dbReference type="SUPFAM" id="SSF56645">
    <property type="entry name" value="Acyl-CoA dehydrogenase NM domain-like"/>
    <property type="match status" value="1"/>
</dbReference>
<evidence type="ECO:0000313" key="8">
    <source>
        <dbReference type="EMBL" id="AWH92946.1"/>
    </source>
</evidence>
<keyword evidence="3" id="KW-0285">Flavoprotein</keyword>
<evidence type="ECO:0000256" key="3">
    <source>
        <dbReference type="ARBA" id="ARBA00022630"/>
    </source>
</evidence>
<evidence type="ECO:0000313" key="9">
    <source>
        <dbReference type="Proteomes" id="UP000244928"/>
    </source>
</evidence>
<dbReference type="InterPro" id="IPR009075">
    <property type="entry name" value="AcylCo_DH/oxidase_C"/>
</dbReference>
<dbReference type="InterPro" id="IPR009100">
    <property type="entry name" value="AcylCoA_DH/oxidase_NM_dom_sf"/>
</dbReference>
<dbReference type="PANTHER" id="PTHR43884">
    <property type="entry name" value="ACYL-COA DEHYDROGENASE"/>
    <property type="match status" value="1"/>
</dbReference>
<comment type="similarity">
    <text evidence="2">Belongs to the acyl-CoA dehydrogenase family.</text>
</comment>
<dbReference type="KEGG" id="dlu:A6035_13055"/>
<accession>A0A2S1R9I8</accession>
<dbReference type="InterPro" id="IPR036250">
    <property type="entry name" value="AcylCo_DH-like_C"/>
</dbReference>
<dbReference type="GO" id="GO:0003995">
    <property type="term" value="F:acyl-CoA dehydrogenase activity"/>
    <property type="evidence" value="ECO:0007669"/>
    <property type="project" value="TreeGrafter"/>
</dbReference>
<gene>
    <name evidence="8" type="ORF">A6035_13055</name>
</gene>
<dbReference type="InterPro" id="IPR037069">
    <property type="entry name" value="AcylCoA_DH/ox_N_sf"/>
</dbReference>
<dbReference type="GO" id="GO:0050660">
    <property type="term" value="F:flavin adenine dinucleotide binding"/>
    <property type="evidence" value="ECO:0007669"/>
    <property type="project" value="InterPro"/>
</dbReference>
<dbReference type="OrthoDB" id="8677713at2"/>
<evidence type="ECO:0000256" key="2">
    <source>
        <dbReference type="ARBA" id="ARBA00009347"/>
    </source>
</evidence>
<feature type="domain" description="Acyl-CoA dehydrogenase/oxidase N-terminal" evidence="7">
    <location>
        <begin position="18"/>
        <end position="103"/>
    </location>
</feature>
<dbReference type="AlphaFoldDB" id="A0A2S1R9I8"/>
<reference evidence="8 9" key="1">
    <citation type="submission" date="2016-04" db="EMBL/GenBank/DDBJ databases">
        <title>Complete genome sequence of Dietzia lutea YIM 80766T, a strain isolated from desert soil in Egypt.</title>
        <authorList>
            <person name="Zhao J."/>
            <person name="Hu B."/>
            <person name="Geng S."/>
            <person name="Nie Y."/>
            <person name="Tang Y."/>
        </authorList>
    </citation>
    <scope>NUCLEOTIDE SEQUENCE [LARGE SCALE GENOMIC DNA]</scope>
    <source>
        <strain evidence="8 9">YIM 80766</strain>
    </source>
</reference>
<dbReference type="InterPro" id="IPR046373">
    <property type="entry name" value="Acyl-CoA_Oxase/DH_mid-dom_sf"/>
</dbReference>
<evidence type="ECO:0000256" key="1">
    <source>
        <dbReference type="ARBA" id="ARBA00001974"/>
    </source>
</evidence>
<dbReference type="Pfam" id="PF00441">
    <property type="entry name" value="Acyl-CoA_dh_1"/>
    <property type="match status" value="1"/>
</dbReference>
<sequence>MPINLTVEQKDLAETLGEMWAGFVPGEDAWPSIRELGLTEIPFPAAVGGADGTFRDLAVVMTGLGRTLASAPFFSSVVMAGLAVFEAADDRTRREVLPGLVSGAQTAALVCGPTIVDSSVSASSVDAGDAGGRELILSGVQHAVVDGASADLLVVVTHGSSGVQLALVEGSAAGVQRTVGEQLDGTRQLATIAFRGAVAQPISGPDVAARLADVRSRILIALAAEQVGAARTCLEMAVDYARTRQQFGRTIGSFQGIKHKLVDLLVAIELAEATVLDASGEAGRREGGSGTAELADRAAAARVLATRAAMTAAEESIQVHGGIGFTWEHPLHHYFRRAKANQLLFGDDAVHMQAVGRSLTAS</sequence>
<comment type="cofactor">
    <cofactor evidence="1">
        <name>FAD</name>
        <dbReference type="ChEBI" id="CHEBI:57692"/>
    </cofactor>
</comment>
<dbReference type="SUPFAM" id="SSF47203">
    <property type="entry name" value="Acyl-CoA dehydrogenase C-terminal domain-like"/>
    <property type="match status" value="1"/>
</dbReference>
<dbReference type="RefSeq" id="WP_108848158.1">
    <property type="nucleotide sequence ID" value="NZ_CP015449.1"/>
</dbReference>
<keyword evidence="9" id="KW-1185">Reference proteome</keyword>
<evidence type="ECO:0000256" key="4">
    <source>
        <dbReference type="ARBA" id="ARBA00022827"/>
    </source>
</evidence>
<evidence type="ECO:0000259" key="7">
    <source>
        <dbReference type="Pfam" id="PF02771"/>
    </source>
</evidence>
<evidence type="ECO:0000256" key="5">
    <source>
        <dbReference type="ARBA" id="ARBA00023002"/>
    </source>
</evidence>
<dbReference type="InterPro" id="IPR013786">
    <property type="entry name" value="AcylCoA_DH/ox_N"/>
</dbReference>
<dbReference type="Gene3D" id="2.40.110.10">
    <property type="entry name" value="Butyryl-CoA Dehydrogenase, subunit A, domain 2"/>
    <property type="match status" value="1"/>
</dbReference>
<dbReference type="Proteomes" id="UP000244928">
    <property type="component" value="Chromosome"/>
</dbReference>
<feature type="domain" description="Acyl-CoA dehydrogenase/oxidase C-terminal" evidence="6">
    <location>
        <begin position="220"/>
        <end position="359"/>
    </location>
</feature>
<keyword evidence="4" id="KW-0274">FAD</keyword>
<protein>
    <submittedName>
        <fullName evidence="8">Acyl-CoA dehydrogenase</fullName>
    </submittedName>
</protein>
<organism evidence="8 9">
    <name type="scientific">Dietzia lutea</name>
    <dbReference type="NCBI Taxonomy" id="546160"/>
    <lineage>
        <taxon>Bacteria</taxon>
        <taxon>Bacillati</taxon>
        <taxon>Actinomycetota</taxon>
        <taxon>Actinomycetes</taxon>
        <taxon>Mycobacteriales</taxon>
        <taxon>Dietziaceae</taxon>
        <taxon>Dietzia</taxon>
    </lineage>
</organism>
<dbReference type="Gene3D" id="1.20.140.10">
    <property type="entry name" value="Butyryl-CoA Dehydrogenase, subunit A, domain 3"/>
    <property type="match status" value="1"/>
</dbReference>
<dbReference type="Gene3D" id="1.10.540.10">
    <property type="entry name" value="Acyl-CoA dehydrogenase/oxidase, N-terminal domain"/>
    <property type="match status" value="1"/>
</dbReference>
<dbReference type="PANTHER" id="PTHR43884:SF20">
    <property type="entry name" value="ACYL-COA DEHYDROGENASE FADE28"/>
    <property type="match status" value="1"/>
</dbReference>
<dbReference type="Pfam" id="PF02771">
    <property type="entry name" value="Acyl-CoA_dh_N"/>
    <property type="match status" value="1"/>
</dbReference>
<keyword evidence="5" id="KW-0560">Oxidoreductase</keyword>
<proteinExistence type="inferred from homology"/>
<dbReference type="EMBL" id="CP015449">
    <property type="protein sequence ID" value="AWH92946.1"/>
    <property type="molecule type" value="Genomic_DNA"/>
</dbReference>